<dbReference type="GO" id="GO:0016529">
    <property type="term" value="C:sarcoplasmic reticulum"/>
    <property type="evidence" value="ECO:0007669"/>
    <property type="project" value="TreeGrafter"/>
</dbReference>
<accession>A0A183CWS5</accession>
<dbReference type="GO" id="GO:0031674">
    <property type="term" value="C:I band"/>
    <property type="evidence" value="ECO:0007669"/>
    <property type="project" value="TreeGrafter"/>
</dbReference>
<dbReference type="EMBL" id="UYRT01000968">
    <property type="protein sequence ID" value="VDK29019.1"/>
    <property type="molecule type" value="Genomic_DNA"/>
</dbReference>
<sequence>MSFDGFRRSYIERGIVKTLEKMAKCGATAEVSVVLLQYMYPSFPSRTIPNHYAIATGLYPESNGIVDNVVYESSFSDQLRDVRRARDVRYFNGQPVS</sequence>
<name>A0A183CWS5_9BILA</name>
<protein>
    <submittedName>
        <fullName evidence="3">Acyloxyacyl hydrolase</fullName>
    </submittedName>
</protein>
<dbReference type="PANTHER" id="PTHR10151:SF114">
    <property type="entry name" value="ECTONUCLEOTIDE PYROPHOSPHATASE_PHOSPHODIESTERASE C27A7.3"/>
    <property type="match status" value="1"/>
</dbReference>
<proteinExistence type="predicted"/>
<dbReference type="Pfam" id="PF01663">
    <property type="entry name" value="Phosphodiest"/>
    <property type="match status" value="1"/>
</dbReference>
<dbReference type="PANTHER" id="PTHR10151">
    <property type="entry name" value="ECTONUCLEOTIDE PYROPHOSPHATASE/PHOSPHODIESTERASE"/>
    <property type="match status" value="1"/>
</dbReference>
<dbReference type="InterPro" id="IPR017850">
    <property type="entry name" value="Alkaline_phosphatase_core_sf"/>
</dbReference>
<dbReference type="OrthoDB" id="5841854at2759"/>
<evidence type="ECO:0000313" key="2">
    <source>
        <dbReference type="Proteomes" id="UP000271098"/>
    </source>
</evidence>
<evidence type="ECO:0000313" key="1">
    <source>
        <dbReference type="EMBL" id="VDK29019.1"/>
    </source>
</evidence>
<gene>
    <name evidence="1" type="ORF">GPUH_LOCUS916</name>
</gene>
<dbReference type="AlphaFoldDB" id="A0A183CWS5"/>
<keyword evidence="2" id="KW-1185">Reference proteome</keyword>
<reference evidence="1 2" key="2">
    <citation type="submission" date="2018-11" db="EMBL/GenBank/DDBJ databases">
        <authorList>
            <consortium name="Pathogen Informatics"/>
        </authorList>
    </citation>
    <scope>NUCLEOTIDE SEQUENCE [LARGE SCALE GENOMIC DNA]</scope>
</reference>
<organism evidence="3">
    <name type="scientific">Gongylonema pulchrum</name>
    <dbReference type="NCBI Taxonomy" id="637853"/>
    <lineage>
        <taxon>Eukaryota</taxon>
        <taxon>Metazoa</taxon>
        <taxon>Ecdysozoa</taxon>
        <taxon>Nematoda</taxon>
        <taxon>Chromadorea</taxon>
        <taxon>Rhabditida</taxon>
        <taxon>Spirurina</taxon>
        <taxon>Spiruromorpha</taxon>
        <taxon>Spiruroidea</taxon>
        <taxon>Gongylonematidae</taxon>
        <taxon>Gongylonema</taxon>
    </lineage>
</organism>
<dbReference type="SUPFAM" id="SSF53649">
    <property type="entry name" value="Alkaline phosphatase-like"/>
    <property type="match status" value="1"/>
</dbReference>
<dbReference type="InterPro" id="IPR002591">
    <property type="entry name" value="Phosphodiest/P_Trfase"/>
</dbReference>
<dbReference type="GO" id="GO:0055120">
    <property type="term" value="C:striated muscle dense body"/>
    <property type="evidence" value="ECO:0007669"/>
    <property type="project" value="TreeGrafter"/>
</dbReference>
<dbReference type="Gene3D" id="3.40.720.10">
    <property type="entry name" value="Alkaline Phosphatase, subunit A"/>
    <property type="match status" value="1"/>
</dbReference>
<dbReference type="WBParaSite" id="GPUH_0000091601-mRNA-1">
    <property type="protein sequence ID" value="GPUH_0000091601-mRNA-1"/>
    <property type="gene ID" value="GPUH_0000091601"/>
</dbReference>
<dbReference type="Proteomes" id="UP000271098">
    <property type="component" value="Unassembled WGS sequence"/>
</dbReference>
<evidence type="ECO:0000313" key="3">
    <source>
        <dbReference type="WBParaSite" id="GPUH_0000091601-mRNA-1"/>
    </source>
</evidence>
<reference evidence="3" key="1">
    <citation type="submission" date="2016-06" db="UniProtKB">
        <authorList>
            <consortium name="WormBaseParasite"/>
        </authorList>
    </citation>
    <scope>IDENTIFICATION</scope>
</reference>